<dbReference type="EnsemblPlants" id="MELO3C002911.2.1">
    <property type="protein sequence ID" value="MELO3C002911.2.1"/>
    <property type="gene ID" value="MELO3C002911.2"/>
</dbReference>
<protein>
    <submittedName>
        <fullName evidence="1">Uncharacterized protein</fullName>
    </submittedName>
</protein>
<evidence type="ECO:0000313" key="1">
    <source>
        <dbReference type="EnsemblPlants" id="MELO3C002911.2.1"/>
    </source>
</evidence>
<reference evidence="1" key="1">
    <citation type="submission" date="2023-03" db="UniProtKB">
        <authorList>
            <consortium name="EnsemblPlants"/>
        </authorList>
    </citation>
    <scope>IDENTIFICATION</scope>
</reference>
<accession>A0A9I9CFY1</accession>
<sequence>MVSISPSARSGRASTIRRQGAFGCDSAARNYQLQFDGKERSFFACDEECLFALGEGFA</sequence>
<dbReference type="Gramene" id="MELO3C002911.2.1">
    <property type="protein sequence ID" value="MELO3C002911.2.1"/>
    <property type="gene ID" value="MELO3C002911.2"/>
</dbReference>
<name>A0A9I9CFY1_CUCME</name>
<organism evidence="1">
    <name type="scientific">Cucumis melo</name>
    <name type="common">Muskmelon</name>
    <dbReference type="NCBI Taxonomy" id="3656"/>
    <lineage>
        <taxon>Eukaryota</taxon>
        <taxon>Viridiplantae</taxon>
        <taxon>Streptophyta</taxon>
        <taxon>Embryophyta</taxon>
        <taxon>Tracheophyta</taxon>
        <taxon>Spermatophyta</taxon>
        <taxon>Magnoliopsida</taxon>
        <taxon>eudicotyledons</taxon>
        <taxon>Gunneridae</taxon>
        <taxon>Pentapetalae</taxon>
        <taxon>rosids</taxon>
        <taxon>fabids</taxon>
        <taxon>Cucurbitales</taxon>
        <taxon>Cucurbitaceae</taxon>
        <taxon>Benincaseae</taxon>
        <taxon>Cucumis</taxon>
    </lineage>
</organism>
<dbReference type="AlphaFoldDB" id="A0A9I9CFY1"/>
<proteinExistence type="predicted"/>